<evidence type="ECO:0000256" key="9">
    <source>
        <dbReference type="ARBA" id="ARBA00023288"/>
    </source>
</evidence>
<dbReference type="OrthoDB" id="407355at2759"/>
<comment type="cofactor">
    <cofactor evidence="1">
        <name>Co(2+)</name>
        <dbReference type="ChEBI" id="CHEBI:48828"/>
    </cofactor>
</comment>
<evidence type="ECO:0000256" key="3">
    <source>
        <dbReference type="ARBA" id="ARBA00022475"/>
    </source>
</evidence>
<keyword evidence="6" id="KW-0472">Membrane</keyword>
<keyword evidence="8" id="KW-0170">Cobalt</keyword>
<proteinExistence type="predicted"/>
<feature type="region of interest" description="Disordered" evidence="14">
    <location>
        <begin position="354"/>
        <end position="381"/>
    </location>
</feature>
<keyword evidence="3" id="KW-1003">Cell membrane</keyword>
<keyword evidence="10" id="KW-0961">Cell wall biogenesis/degradation</keyword>
<feature type="domain" description="NodB homology" evidence="16">
    <location>
        <begin position="130"/>
        <end position="319"/>
    </location>
</feature>
<dbReference type="PANTHER" id="PTHR10587">
    <property type="entry name" value="GLYCOSYL TRANSFERASE-RELATED"/>
    <property type="match status" value="1"/>
</dbReference>
<evidence type="ECO:0000256" key="2">
    <source>
        <dbReference type="ARBA" id="ARBA00004609"/>
    </source>
</evidence>
<dbReference type="STRING" id="930990.A0A067MIP9"/>
<gene>
    <name evidence="17" type="ORF">BOTBODRAFT_108708</name>
</gene>
<evidence type="ECO:0000256" key="11">
    <source>
        <dbReference type="ARBA" id="ARBA00023326"/>
    </source>
</evidence>
<evidence type="ECO:0000313" key="18">
    <source>
        <dbReference type="Proteomes" id="UP000027195"/>
    </source>
</evidence>
<dbReference type="EC" id="3.5.1.41" evidence="12"/>
<evidence type="ECO:0000256" key="7">
    <source>
        <dbReference type="ARBA" id="ARBA00023277"/>
    </source>
</evidence>
<keyword evidence="11" id="KW-0624">Polysaccharide degradation</keyword>
<keyword evidence="9" id="KW-0449">Lipoprotein</keyword>
<evidence type="ECO:0000256" key="10">
    <source>
        <dbReference type="ARBA" id="ARBA00023316"/>
    </source>
</evidence>
<keyword evidence="5" id="KW-0146">Chitin degradation</keyword>
<evidence type="ECO:0000256" key="12">
    <source>
        <dbReference type="ARBA" id="ARBA00024056"/>
    </source>
</evidence>
<keyword evidence="4" id="KW-0325">Glycoprotein</keyword>
<dbReference type="InterPro" id="IPR050248">
    <property type="entry name" value="Polysacc_deacetylase_ArnD"/>
</dbReference>
<dbReference type="GO" id="GO:0000272">
    <property type="term" value="P:polysaccharide catabolic process"/>
    <property type="evidence" value="ECO:0007669"/>
    <property type="project" value="UniProtKB-KW"/>
</dbReference>
<dbReference type="InterPro" id="IPR002509">
    <property type="entry name" value="NODB_dom"/>
</dbReference>
<comment type="catalytic activity">
    <reaction evidence="13">
        <text>[(1-&gt;4)-N-acetyl-beta-D-glucosaminyl](n) + n H2O = chitosan + n acetate</text>
        <dbReference type="Rhea" id="RHEA:10464"/>
        <dbReference type="Rhea" id="RHEA-COMP:9593"/>
        <dbReference type="Rhea" id="RHEA-COMP:9597"/>
        <dbReference type="ChEBI" id="CHEBI:15377"/>
        <dbReference type="ChEBI" id="CHEBI:17029"/>
        <dbReference type="ChEBI" id="CHEBI:30089"/>
        <dbReference type="ChEBI" id="CHEBI:57704"/>
        <dbReference type="EC" id="3.5.1.41"/>
    </reaction>
    <physiologicalReaction direction="left-to-right" evidence="13">
        <dbReference type="Rhea" id="RHEA:10465"/>
    </physiologicalReaction>
</comment>
<feature type="signal peptide" evidence="15">
    <location>
        <begin position="1"/>
        <end position="18"/>
    </location>
</feature>
<dbReference type="EMBL" id="KL198032">
    <property type="protein sequence ID" value="KDQ15389.1"/>
    <property type="molecule type" value="Genomic_DNA"/>
</dbReference>
<sequence length="410" mass="43401">MFRATAFILLAASLAASAVVSSGAPYHPEDHPAVALFKRQGSGATAPVGSPEWKAKYPQGPIAGTPVPAAWLTAYDNAVKAGKIPQLAPSVMENGNPTYPGMDPMSPEIRSATYQARGDDTIEKWDAPANTVVVSFDDGPIANSSATLYDFLQTNNQSATHFFIGSNILENSDLAMQAFADPNQQIGVHTWTHPYLTSLSDHDVVVELGWTMQIIHDLTGGRVPSAMRPPYGDIDERVRAIAAHVFGKTIYIWNFDTDDWKIGEVEGVTQDGCYQKLIQWYGGAQNPGLMILEHELSQGSVQAFIDSYPTLKQHNWIAKNAGNAYDKPWYLNSVNNTAPVISLDVAAPASSIVPSPTAAAPATPSNATSTKTGATASATHGTTHNGAAGNGVSASFGAIAAFACAAFALL</sequence>
<name>A0A067MIP9_BOTB1</name>
<keyword evidence="15" id="KW-0732">Signal</keyword>
<accession>A0A067MIP9</accession>
<protein>
    <recommendedName>
        <fullName evidence="12">chitin deacetylase</fullName>
        <ecNumber evidence="12">3.5.1.41</ecNumber>
    </recommendedName>
</protein>
<dbReference type="GO" id="GO:0004099">
    <property type="term" value="F:chitin deacetylase activity"/>
    <property type="evidence" value="ECO:0007669"/>
    <property type="project" value="UniProtKB-EC"/>
</dbReference>
<evidence type="ECO:0000256" key="1">
    <source>
        <dbReference type="ARBA" id="ARBA00001941"/>
    </source>
</evidence>
<evidence type="ECO:0000313" key="17">
    <source>
        <dbReference type="EMBL" id="KDQ15389.1"/>
    </source>
</evidence>
<dbReference type="GO" id="GO:0006032">
    <property type="term" value="P:chitin catabolic process"/>
    <property type="evidence" value="ECO:0007669"/>
    <property type="project" value="UniProtKB-KW"/>
</dbReference>
<evidence type="ECO:0000256" key="4">
    <source>
        <dbReference type="ARBA" id="ARBA00022622"/>
    </source>
</evidence>
<reference evidence="18" key="1">
    <citation type="journal article" date="2014" name="Proc. Natl. Acad. Sci. U.S.A.">
        <title>Extensive sampling of basidiomycete genomes demonstrates inadequacy of the white-rot/brown-rot paradigm for wood decay fungi.</title>
        <authorList>
            <person name="Riley R."/>
            <person name="Salamov A.A."/>
            <person name="Brown D.W."/>
            <person name="Nagy L.G."/>
            <person name="Floudas D."/>
            <person name="Held B.W."/>
            <person name="Levasseur A."/>
            <person name="Lombard V."/>
            <person name="Morin E."/>
            <person name="Otillar R."/>
            <person name="Lindquist E.A."/>
            <person name="Sun H."/>
            <person name="LaButti K.M."/>
            <person name="Schmutz J."/>
            <person name="Jabbour D."/>
            <person name="Luo H."/>
            <person name="Baker S.E."/>
            <person name="Pisabarro A.G."/>
            <person name="Walton J.D."/>
            <person name="Blanchette R.A."/>
            <person name="Henrissat B."/>
            <person name="Martin F."/>
            <person name="Cullen D."/>
            <person name="Hibbett D.S."/>
            <person name="Grigoriev I.V."/>
        </authorList>
    </citation>
    <scope>NUCLEOTIDE SEQUENCE [LARGE SCALE GENOMIC DNA]</scope>
    <source>
        <strain evidence="18">FD-172 SS1</strain>
    </source>
</reference>
<dbReference type="GO" id="GO:0098552">
    <property type="term" value="C:side of membrane"/>
    <property type="evidence" value="ECO:0007669"/>
    <property type="project" value="UniProtKB-KW"/>
</dbReference>
<comment type="subcellular location">
    <subcellularLocation>
        <location evidence="2">Cell membrane</location>
        <topology evidence="2">Lipid-anchor</topology>
        <topology evidence="2">GPI-anchor</topology>
    </subcellularLocation>
</comment>
<dbReference type="PANTHER" id="PTHR10587:SF135">
    <property type="entry name" value="CHITIN DEACETYLASE 3"/>
    <property type="match status" value="1"/>
</dbReference>
<evidence type="ECO:0000256" key="8">
    <source>
        <dbReference type="ARBA" id="ARBA00023285"/>
    </source>
</evidence>
<dbReference type="AlphaFoldDB" id="A0A067MIP9"/>
<organism evidence="17 18">
    <name type="scientific">Botryobasidium botryosum (strain FD-172 SS1)</name>
    <dbReference type="NCBI Taxonomy" id="930990"/>
    <lineage>
        <taxon>Eukaryota</taxon>
        <taxon>Fungi</taxon>
        <taxon>Dikarya</taxon>
        <taxon>Basidiomycota</taxon>
        <taxon>Agaricomycotina</taxon>
        <taxon>Agaricomycetes</taxon>
        <taxon>Cantharellales</taxon>
        <taxon>Botryobasidiaceae</taxon>
        <taxon>Botryobasidium</taxon>
    </lineage>
</organism>
<evidence type="ECO:0000256" key="13">
    <source>
        <dbReference type="ARBA" id="ARBA00048494"/>
    </source>
</evidence>
<dbReference type="GO" id="GO:0005886">
    <property type="term" value="C:plasma membrane"/>
    <property type="evidence" value="ECO:0007669"/>
    <property type="project" value="UniProtKB-SubCell"/>
</dbReference>
<dbReference type="Proteomes" id="UP000027195">
    <property type="component" value="Unassembled WGS sequence"/>
</dbReference>
<dbReference type="Pfam" id="PF01522">
    <property type="entry name" value="Polysacc_deac_1"/>
    <property type="match status" value="1"/>
</dbReference>
<evidence type="ECO:0000256" key="14">
    <source>
        <dbReference type="SAM" id="MobiDB-lite"/>
    </source>
</evidence>
<dbReference type="HOGENOM" id="CLU_042090_2_0_1"/>
<dbReference type="PROSITE" id="PS51677">
    <property type="entry name" value="NODB"/>
    <property type="match status" value="1"/>
</dbReference>
<dbReference type="GO" id="GO:0071555">
    <property type="term" value="P:cell wall organization"/>
    <property type="evidence" value="ECO:0007669"/>
    <property type="project" value="UniProtKB-KW"/>
</dbReference>
<dbReference type="InterPro" id="IPR011330">
    <property type="entry name" value="Glyco_hydro/deAcase_b/a-brl"/>
</dbReference>
<keyword evidence="4" id="KW-0336">GPI-anchor</keyword>
<feature type="chain" id="PRO_5001641412" description="chitin deacetylase" evidence="15">
    <location>
        <begin position="19"/>
        <end position="410"/>
    </location>
</feature>
<evidence type="ECO:0000256" key="6">
    <source>
        <dbReference type="ARBA" id="ARBA00023136"/>
    </source>
</evidence>
<keyword evidence="7" id="KW-0119">Carbohydrate metabolism</keyword>
<evidence type="ECO:0000256" key="5">
    <source>
        <dbReference type="ARBA" id="ARBA00023024"/>
    </source>
</evidence>
<dbReference type="SUPFAM" id="SSF88713">
    <property type="entry name" value="Glycoside hydrolase/deacetylase"/>
    <property type="match status" value="1"/>
</dbReference>
<keyword evidence="18" id="KW-1185">Reference proteome</keyword>
<dbReference type="GO" id="GO:0009272">
    <property type="term" value="P:fungal-type cell wall biogenesis"/>
    <property type="evidence" value="ECO:0007669"/>
    <property type="project" value="UniProtKB-ARBA"/>
</dbReference>
<evidence type="ECO:0000256" key="15">
    <source>
        <dbReference type="SAM" id="SignalP"/>
    </source>
</evidence>
<dbReference type="Gene3D" id="3.20.20.370">
    <property type="entry name" value="Glycoside hydrolase/deacetylase"/>
    <property type="match status" value="1"/>
</dbReference>
<dbReference type="InParanoid" id="A0A067MIP9"/>
<evidence type="ECO:0000259" key="16">
    <source>
        <dbReference type="PROSITE" id="PS51677"/>
    </source>
</evidence>